<keyword evidence="1" id="KW-1133">Transmembrane helix</keyword>
<proteinExistence type="predicted"/>
<gene>
    <name evidence="2" type="ORF">KF715C_ch16930</name>
</gene>
<feature type="transmembrane region" description="Helical" evidence="1">
    <location>
        <begin position="12"/>
        <end position="32"/>
    </location>
</feature>
<evidence type="ECO:0000313" key="2">
    <source>
        <dbReference type="EMBL" id="BAW22266.1"/>
    </source>
</evidence>
<dbReference type="RefSeq" id="WP_096425786.1">
    <property type="nucleotide sequence ID" value="NZ_AP015029.1"/>
</dbReference>
<keyword evidence="1" id="KW-0472">Membrane</keyword>
<reference evidence="2 3" key="1">
    <citation type="submission" date="2015-11" db="EMBL/GenBank/DDBJ databases">
        <title>Complete genome sequencing of a biphenyl-degrading bacterium, Pseudomonas putida KF715 (=NBRC110667).</title>
        <authorList>
            <person name="Suenaga H."/>
            <person name="Fujihara N."/>
            <person name="Watanabe T."/>
            <person name="Hirose J."/>
            <person name="Kimura N."/>
            <person name="Yamazoe A."/>
            <person name="Hosoyama A."/>
            <person name="Shimodaira J."/>
            <person name="Furukawa K."/>
        </authorList>
    </citation>
    <scope>NUCLEOTIDE SEQUENCE [LARGE SCALE GENOMIC DNA]</scope>
    <source>
        <strain evidence="2 3">KF715</strain>
    </source>
</reference>
<organism evidence="2 3">
    <name type="scientific">Pseudomonas putida</name>
    <name type="common">Arthrobacter siderocapsulatus</name>
    <dbReference type="NCBI Taxonomy" id="303"/>
    <lineage>
        <taxon>Bacteria</taxon>
        <taxon>Pseudomonadati</taxon>
        <taxon>Pseudomonadota</taxon>
        <taxon>Gammaproteobacteria</taxon>
        <taxon>Pseudomonadales</taxon>
        <taxon>Pseudomonadaceae</taxon>
        <taxon>Pseudomonas</taxon>
    </lineage>
</organism>
<sequence>MGGTCMGKGGRWLFVVMASPGHMAILMTLCVIRKHCVIQKGGLAGNPLKASAIKVGATVLLNF</sequence>
<accession>A0A1L7N9Z2</accession>
<keyword evidence="1" id="KW-0812">Transmembrane</keyword>
<dbReference type="AlphaFoldDB" id="A0A1L7N9Z2"/>
<name>A0A1L7N9Z2_PSEPU</name>
<protein>
    <submittedName>
        <fullName evidence="2">Uncharacterized protein</fullName>
    </submittedName>
</protein>
<evidence type="ECO:0000256" key="1">
    <source>
        <dbReference type="SAM" id="Phobius"/>
    </source>
</evidence>
<dbReference type="EMBL" id="AP015029">
    <property type="protein sequence ID" value="BAW22266.1"/>
    <property type="molecule type" value="Genomic_DNA"/>
</dbReference>
<dbReference type="Proteomes" id="UP000218731">
    <property type="component" value="Chromosome 1"/>
</dbReference>
<evidence type="ECO:0000313" key="3">
    <source>
        <dbReference type="Proteomes" id="UP000218731"/>
    </source>
</evidence>